<dbReference type="PROSITE" id="PS00455">
    <property type="entry name" value="AMP_BINDING"/>
    <property type="match status" value="1"/>
</dbReference>
<evidence type="ECO:0000259" key="2">
    <source>
        <dbReference type="Pfam" id="PF13193"/>
    </source>
</evidence>
<evidence type="ECO:0000313" key="3">
    <source>
        <dbReference type="EMBL" id="RVT94208.1"/>
    </source>
</evidence>
<feature type="domain" description="AMP-dependent synthetase/ligase" evidence="1">
    <location>
        <begin position="4"/>
        <end position="356"/>
    </location>
</feature>
<dbReference type="InterPro" id="IPR000873">
    <property type="entry name" value="AMP-dep_synth/lig_dom"/>
</dbReference>
<organism evidence="3 4">
    <name type="scientific">Sphingomonas crocodyli</name>
    <dbReference type="NCBI Taxonomy" id="1979270"/>
    <lineage>
        <taxon>Bacteria</taxon>
        <taxon>Pseudomonadati</taxon>
        <taxon>Pseudomonadota</taxon>
        <taxon>Alphaproteobacteria</taxon>
        <taxon>Sphingomonadales</taxon>
        <taxon>Sphingomonadaceae</taxon>
        <taxon>Sphingomonas</taxon>
    </lineage>
</organism>
<evidence type="ECO:0000259" key="1">
    <source>
        <dbReference type="Pfam" id="PF00501"/>
    </source>
</evidence>
<dbReference type="Proteomes" id="UP000282971">
    <property type="component" value="Unassembled WGS sequence"/>
</dbReference>
<dbReference type="Gene3D" id="3.40.50.12780">
    <property type="entry name" value="N-terminal domain of ligase-like"/>
    <property type="match status" value="1"/>
</dbReference>
<dbReference type="Gene3D" id="3.30.300.30">
    <property type="match status" value="1"/>
</dbReference>
<reference evidence="3 4" key="1">
    <citation type="submission" date="2019-01" db="EMBL/GenBank/DDBJ databases">
        <authorList>
            <person name="Chen W.-M."/>
        </authorList>
    </citation>
    <scope>NUCLEOTIDE SEQUENCE [LARGE SCALE GENOMIC DNA]</scope>
    <source>
        <strain evidence="3 4">CCP-7</strain>
    </source>
</reference>
<sequence>MIAPDLTILTDDAQRTAGELADRVARAASGIAARGIGAGDCVALPMRNDIAFIEASLACRRLGAYCVPINWHSSPEEVRYIVADCGATLLIGHADLLVAAGATGIDTIGVAVAPAIAKAYRVADPALPADVEAWDDFIAGQALYAGPPAPQTEALIYTSGTTGHPKGVQRRPATPEQAVANDHMRQVVFRMGKGVRALVPAPLYHNAPNLVAHRAAALGELLVLPARFDAQGLLADIARHRITHVYAVPAMFKRMLALPEEVRAAYDLSSLQVILHAGGPCAPALKQAMIDWLGPVIEEYYGSTEAGPITRVSSEEWLARPGTVGRAIEGMDLHIVTDDGGDAAPGEIGEIMTRSAHFPDFTYLNRGAERSALDRNGLLASGDLGYVEDGWLFLCDRKRDMVVSGGVNIYPAEIEAALLAVPGVADCAVFGIPDEEYSEALLAIVQPDPGAELTGASVQQALRDRIAGYKIPRQIEFRESLPREETGKIKKRLLREPYWAAAGRRI</sequence>
<dbReference type="InterPro" id="IPR020845">
    <property type="entry name" value="AMP-binding_CS"/>
</dbReference>
<feature type="domain" description="AMP-binding enzyme C-terminal" evidence="2">
    <location>
        <begin position="413"/>
        <end position="488"/>
    </location>
</feature>
<keyword evidence="4" id="KW-1185">Reference proteome</keyword>
<proteinExistence type="predicted"/>
<accession>A0A437M919</accession>
<dbReference type="Pfam" id="PF13193">
    <property type="entry name" value="AMP-binding_C"/>
    <property type="match status" value="1"/>
</dbReference>
<dbReference type="RefSeq" id="WP_127743477.1">
    <property type="nucleotide sequence ID" value="NZ_SACN01000001.1"/>
</dbReference>
<dbReference type="SUPFAM" id="SSF56801">
    <property type="entry name" value="Acetyl-CoA synthetase-like"/>
    <property type="match status" value="1"/>
</dbReference>
<dbReference type="PANTHER" id="PTHR43201:SF32">
    <property type="entry name" value="2-SUCCINYLBENZOATE--COA LIGASE, CHLOROPLASTIC_PEROXISOMAL"/>
    <property type="match status" value="1"/>
</dbReference>
<dbReference type="EMBL" id="SACN01000001">
    <property type="protein sequence ID" value="RVT94208.1"/>
    <property type="molecule type" value="Genomic_DNA"/>
</dbReference>
<protein>
    <submittedName>
        <fullName evidence="3">Long-chain fatty acid--CoA ligase</fullName>
    </submittedName>
</protein>
<name>A0A437M919_9SPHN</name>
<dbReference type="GO" id="GO:0006631">
    <property type="term" value="P:fatty acid metabolic process"/>
    <property type="evidence" value="ECO:0007669"/>
    <property type="project" value="TreeGrafter"/>
</dbReference>
<evidence type="ECO:0000313" key="4">
    <source>
        <dbReference type="Proteomes" id="UP000282971"/>
    </source>
</evidence>
<keyword evidence="3" id="KW-0436">Ligase</keyword>
<dbReference type="InterPro" id="IPR025110">
    <property type="entry name" value="AMP-bd_C"/>
</dbReference>
<dbReference type="PANTHER" id="PTHR43201">
    <property type="entry name" value="ACYL-COA SYNTHETASE"/>
    <property type="match status" value="1"/>
</dbReference>
<gene>
    <name evidence="3" type="ORF">EOD43_10240</name>
</gene>
<dbReference type="OrthoDB" id="9803968at2"/>
<dbReference type="InterPro" id="IPR045851">
    <property type="entry name" value="AMP-bd_C_sf"/>
</dbReference>
<dbReference type="GO" id="GO:0031956">
    <property type="term" value="F:medium-chain fatty acid-CoA ligase activity"/>
    <property type="evidence" value="ECO:0007669"/>
    <property type="project" value="TreeGrafter"/>
</dbReference>
<dbReference type="Pfam" id="PF00501">
    <property type="entry name" value="AMP-binding"/>
    <property type="match status" value="1"/>
</dbReference>
<dbReference type="AlphaFoldDB" id="A0A437M919"/>
<comment type="caution">
    <text evidence="3">The sequence shown here is derived from an EMBL/GenBank/DDBJ whole genome shotgun (WGS) entry which is preliminary data.</text>
</comment>
<dbReference type="InterPro" id="IPR042099">
    <property type="entry name" value="ANL_N_sf"/>
</dbReference>